<accession>A0A931IZR0</accession>
<dbReference type="SUPFAM" id="SSF51735">
    <property type="entry name" value="NAD(P)-binding Rossmann-fold domains"/>
    <property type="match status" value="1"/>
</dbReference>
<proteinExistence type="predicted"/>
<protein>
    <submittedName>
        <fullName evidence="4">Glyoxylate/hydroxypyruvate reductase A</fullName>
    </submittedName>
</protein>
<feature type="domain" description="D-isomer specific 2-hydroxyacid dehydrogenase NAD-binding" evidence="3">
    <location>
        <begin position="100"/>
        <end position="270"/>
    </location>
</feature>
<dbReference type="PANTHER" id="PTHR43333">
    <property type="entry name" value="2-HACID_DH_C DOMAIN-CONTAINING PROTEIN"/>
    <property type="match status" value="1"/>
</dbReference>
<reference evidence="4" key="1">
    <citation type="submission" date="2020-12" db="EMBL/GenBank/DDBJ databases">
        <title>The genome sequence of Inhella sp. 1Y17.</title>
        <authorList>
            <person name="Liu Y."/>
        </authorList>
    </citation>
    <scope>NUCLEOTIDE SEQUENCE</scope>
    <source>
        <strain evidence="4">1Y17</strain>
    </source>
</reference>
<dbReference type="Pfam" id="PF02826">
    <property type="entry name" value="2-Hacid_dh_C"/>
    <property type="match status" value="1"/>
</dbReference>
<dbReference type="Gene3D" id="3.40.50.720">
    <property type="entry name" value="NAD(P)-binding Rossmann-like Domain"/>
    <property type="match status" value="2"/>
</dbReference>
<dbReference type="GO" id="GO:0051287">
    <property type="term" value="F:NAD binding"/>
    <property type="evidence" value="ECO:0007669"/>
    <property type="project" value="InterPro"/>
</dbReference>
<keyword evidence="2" id="KW-0520">NAD</keyword>
<evidence type="ECO:0000259" key="3">
    <source>
        <dbReference type="Pfam" id="PF02826"/>
    </source>
</evidence>
<evidence type="ECO:0000313" key="5">
    <source>
        <dbReference type="Proteomes" id="UP000613266"/>
    </source>
</evidence>
<dbReference type="SUPFAM" id="SSF52283">
    <property type="entry name" value="Formate/glycerate dehydrogenase catalytic domain-like"/>
    <property type="match status" value="1"/>
</dbReference>
<dbReference type="InterPro" id="IPR006140">
    <property type="entry name" value="D-isomer_DH_NAD-bd"/>
</dbReference>
<evidence type="ECO:0000256" key="1">
    <source>
        <dbReference type="ARBA" id="ARBA00023002"/>
    </source>
</evidence>
<keyword evidence="5" id="KW-1185">Reference proteome</keyword>
<comment type="caution">
    <text evidence="4">The sequence shown here is derived from an EMBL/GenBank/DDBJ whole genome shotgun (WGS) entry which is preliminary data.</text>
</comment>
<evidence type="ECO:0000256" key="2">
    <source>
        <dbReference type="ARBA" id="ARBA00023027"/>
    </source>
</evidence>
<dbReference type="PANTHER" id="PTHR43333:SF1">
    <property type="entry name" value="D-ISOMER SPECIFIC 2-HYDROXYACID DEHYDROGENASE NAD-BINDING DOMAIN-CONTAINING PROTEIN"/>
    <property type="match status" value="1"/>
</dbReference>
<keyword evidence="1" id="KW-0560">Oxidoreductase</keyword>
<evidence type="ECO:0000313" key="4">
    <source>
        <dbReference type="EMBL" id="MBH9576804.1"/>
    </source>
</evidence>
<dbReference type="EMBL" id="JAEDAK010000004">
    <property type="protein sequence ID" value="MBH9576804.1"/>
    <property type="molecule type" value="Genomic_DNA"/>
</dbReference>
<dbReference type="RefSeq" id="WP_198110414.1">
    <property type="nucleotide sequence ID" value="NZ_JAEDAK010000004.1"/>
</dbReference>
<organism evidence="4 5">
    <name type="scientific">Inhella proteolytica</name>
    <dbReference type="NCBI Taxonomy" id="2795029"/>
    <lineage>
        <taxon>Bacteria</taxon>
        <taxon>Pseudomonadati</taxon>
        <taxon>Pseudomonadota</taxon>
        <taxon>Betaproteobacteria</taxon>
        <taxon>Burkholderiales</taxon>
        <taxon>Sphaerotilaceae</taxon>
        <taxon>Inhella</taxon>
    </lineage>
</organism>
<gene>
    <name evidence="4" type="ORF">I7X39_07795</name>
</gene>
<sequence>MRVTVCLPEGTSRWAAELQQALGPGATVEPWQAGQAPADYAVLWKPPAEFLSAQPRLKALFAAGAGVDALRTLPLPAGVPLVRLEDAGMGVQMAEYVLHALLRWYRGFDRYANQAAAAAWWPQPPQRKADWTVGLLGYGQLAQPVAQALRGLGFPVQAWARSARAADLPLFAGPEGLAPFLRSSRVLVALLPLTEATRGLINTELLNQLPDQAYLINVARGGLVVEADLLAALDSGHLAGAALDVCTPEPAPPNHPFWRHPRIQLTPHIAAATLREEAVAQIAAKIRALEAGQPISGVVGADGY</sequence>
<dbReference type="GO" id="GO:0016491">
    <property type="term" value="F:oxidoreductase activity"/>
    <property type="evidence" value="ECO:0007669"/>
    <property type="project" value="UniProtKB-KW"/>
</dbReference>
<dbReference type="CDD" id="cd12164">
    <property type="entry name" value="GDH_like_2"/>
    <property type="match status" value="1"/>
</dbReference>
<dbReference type="AlphaFoldDB" id="A0A931IZR0"/>
<name>A0A931IZR0_9BURK</name>
<dbReference type="InterPro" id="IPR036291">
    <property type="entry name" value="NAD(P)-bd_dom_sf"/>
</dbReference>
<dbReference type="Proteomes" id="UP000613266">
    <property type="component" value="Unassembled WGS sequence"/>
</dbReference>